<dbReference type="EMBL" id="VLLF01000011">
    <property type="protein sequence ID" value="TWI80754.1"/>
    <property type="molecule type" value="Genomic_DNA"/>
</dbReference>
<accession>A0A562SII3</accession>
<proteinExistence type="predicted"/>
<sequence length="276" mass="30515">MERQDIISDLATAQALPWRTLKYCLETPEVSQPVFLSILQHAAHGRAVSPLEQRAMFFGVHVLGAQKCIAAFEPLFLLLNGDELCTAEYLGDAIAVSIPQVLMGFSENRAKDLWDGIGNPDLDWLIHEVFLNAWAFEVLNGRFPIGNAQKLLSALPDNPAIDDDSPLWSGWMNTIADLALKDMIPIVDQCLESGRILQGPLGISTADYEVFKTDLAEAAKHNSDPAWRREKGYLTFAGTEEAFEAALHVAPWTSLDPFDTAQPLAAEEHVPFDRES</sequence>
<reference evidence="1 2" key="1">
    <citation type="submission" date="2019-07" db="EMBL/GenBank/DDBJ databases">
        <title>Genomic Encyclopedia of Archaeal and Bacterial Type Strains, Phase II (KMG-II): from individual species to whole genera.</title>
        <authorList>
            <person name="Goeker M."/>
        </authorList>
    </citation>
    <scope>NUCLEOTIDE SEQUENCE [LARGE SCALE GENOMIC DNA]</scope>
    <source>
        <strain evidence="1 2">ATCC BAA-252</strain>
    </source>
</reference>
<evidence type="ECO:0000313" key="1">
    <source>
        <dbReference type="EMBL" id="TWI80754.1"/>
    </source>
</evidence>
<dbReference type="RefSeq" id="WP_145346901.1">
    <property type="nucleotide sequence ID" value="NZ_SMLY01000077.1"/>
</dbReference>
<protein>
    <submittedName>
        <fullName evidence="1">Uncharacterized protein</fullName>
    </submittedName>
</protein>
<dbReference type="Proteomes" id="UP000320593">
    <property type="component" value="Unassembled WGS sequence"/>
</dbReference>
<gene>
    <name evidence="1" type="ORF">JM93_03968</name>
</gene>
<organism evidence="1 2">
    <name type="scientific">Roseibium hamelinense</name>
    <dbReference type="NCBI Taxonomy" id="150831"/>
    <lineage>
        <taxon>Bacteria</taxon>
        <taxon>Pseudomonadati</taxon>
        <taxon>Pseudomonadota</taxon>
        <taxon>Alphaproteobacteria</taxon>
        <taxon>Hyphomicrobiales</taxon>
        <taxon>Stappiaceae</taxon>
        <taxon>Roseibium</taxon>
    </lineage>
</organism>
<dbReference type="OrthoDB" id="1551443at2"/>
<comment type="caution">
    <text evidence="1">The sequence shown here is derived from an EMBL/GenBank/DDBJ whole genome shotgun (WGS) entry which is preliminary data.</text>
</comment>
<keyword evidence="2" id="KW-1185">Reference proteome</keyword>
<dbReference type="AlphaFoldDB" id="A0A562SII3"/>
<name>A0A562SII3_9HYPH</name>
<evidence type="ECO:0000313" key="2">
    <source>
        <dbReference type="Proteomes" id="UP000320593"/>
    </source>
</evidence>